<dbReference type="InterPro" id="IPR029063">
    <property type="entry name" value="SAM-dependent_MTases_sf"/>
</dbReference>
<dbReference type="GO" id="GO:0016274">
    <property type="term" value="F:protein-arginine N-methyltransferase activity"/>
    <property type="evidence" value="ECO:0007669"/>
    <property type="project" value="InterPro"/>
</dbReference>
<evidence type="ECO:0000313" key="12">
    <source>
        <dbReference type="WBParaSite" id="jg11939"/>
    </source>
</evidence>
<dbReference type="PANTHER" id="PTHR10738">
    <property type="entry name" value="PROTEIN ARGININE N-METHYLTRANSFERASE 5"/>
    <property type="match status" value="1"/>
</dbReference>
<proteinExistence type="inferred from homology"/>
<evidence type="ECO:0000259" key="8">
    <source>
        <dbReference type="Pfam" id="PF05185"/>
    </source>
</evidence>
<accession>A0A915CTD9</accession>
<feature type="domain" description="PRMT5 arginine-N-methyltransferase" evidence="8">
    <location>
        <begin position="292"/>
        <end position="471"/>
    </location>
</feature>
<dbReference type="Gene3D" id="3.40.50.150">
    <property type="entry name" value="Vaccinia Virus protein VP39"/>
    <property type="match status" value="1"/>
</dbReference>
<keyword evidence="11" id="KW-1185">Reference proteome</keyword>
<organism evidence="11 12">
    <name type="scientific">Ditylenchus dipsaci</name>
    <dbReference type="NCBI Taxonomy" id="166011"/>
    <lineage>
        <taxon>Eukaryota</taxon>
        <taxon>Metazoa</taxon>
        <taxon>Ecdysozoa</taxon>
        <taxon>Nematoda</taxon>
        <taxon>Chromadorea</taxon>
        <taxon>Rhabditida</taxon>
        <taxon>Tylenchina</taxon>
        <taxon>Tylenchomorpha</taxon>
        <taxon>Sphaerularioidea</taxon>
        <taxon>Anguinidae</taxon>
        <taxon>Anguininae</taxon>
        <taxon>Ditylenchus</taxon>
    </lineage>
</organism>
<evidence type="ECO:0000256" key="1">
    <source>
        <dbReference type="ARBA" id="ARBA00022603"/>
    </source>
</evidence>
<feature type="binding site" evidence="6">
    <location>
        <position position="393"/>
    </location>
    <ligand>
        <name>S-adenosyl-L-methionine</name>
        <dbReference type="ChEBI" id="CHEBI:59789"/>
    </ligand>
</feature>
<dbReference type="AlphaFoldDB" id="A0A915CTD9"/>
<dbReference type="SUPFAM" id="SSF53335">
    <property type="entry name" value="S-adenosyl-L-methionine-dependent methyltransferases"/>
    <property type="match status" value="1"/>
</dbReference>
<feature type="domain" description="PRMT5 oligomerisation" evidence="10">
    <location>
        <begin position="474"/>
        <end position="593"/>
    </location>
</feature>
<name>A0A915CTD9_9BILA</name>
<feature type="active site" description="Proton donor/acceptor" evidence="5">
    <location>
        <position position="451"/>
    </location>
</feature>
<dbReference type="InterPro" id="IPR035248">
    <property type="entry name" value="PRMT5_C"/>
</dbReference>
<feature type="active site" description="Proton donor/acceptor" evidence="5">
    <location>
        <position position="442"/>
    </location>
</feature>
<dbReference type="PANTHER" id="PTHR10738:SF0">
    <property type="entry name" value="PROTEIN ARGININE N-METHYLTRANSFERASE 5"/>
    <property type="match status" value="1"/>
</dbReference>
<comment type="similarity">
    <text evidence="4">Belongs to the class I-like SAM-binding methyltransferase superfamily.</text>
</comment>
<evidence type="ECO:0000256" key="5">
    <source>
        <dbReference type="PIRSR" id="PIRSR015894-1"/>
    </source>
</evidence>
<protein>
    <recommendedName>
        <fullName evidence="4">Protein arginine N-methyltransferase</fullName>
    </recommendedName>
</protein>
<keyword evidence="2 4" id="KW-0808">Transferase</keyword>
<dbReference type="WBParaSite" id="jg11939">
    <property type="protein sequence ID" value="jg11939"/>
    <property type="gene ID" value="jg11939"/>
</dbReference>
<dbReference type="Pfam" id="PF17286">
    <property type="entry name" value="PRMT5_C"/>
    <property type="match status" value="1"/>
</dbReference>
<dbReference type="PROSITE" id="PS51678">
    <property type="entry name" value="SAM_MT_PRMT"/>
    <property type="match status" value="1"/>
</dbReference>
<evidence type="ECO:0000259" key="10">
    <source>
        <dbReference type="Pfam" id="PF17286"/>
    </source>
</evidence>
<dbReference type="Pfam" id="PF05185">
    <property type="entry name" value="PRMT5"/>
    <property type="match status" value="1"/>
</dbReference>
<dbReference type="Proteomes" id="UP000887574">
    <property type="component" value="Unplaced"/>
</dbReference>
<dbReference type="CDD" id="cd02440">
    <property type="entry name" value="AdoMet_MTases"/>
    <property type="match status" value="1"/>
</dbReference>
<dbReference type="InterPro" id="IPR007857">
    <property type="entry name" value="Arg_MeTrfase_PRMT5"/>
</dbReference>
<dbReference type="InterPro" id="IPR035075">
    <property type="entry name" value="PRMT5"/>
</dbReference>
<feature type="binding site" evidence="6">
    <location>
        <begin position="323"/>
        <end position="324"/>
    </location>
    <ligand>
        <name>S-adenosyl-L-methionine</name>
        <dbReference type="ChEBI" id="CHEBI:59789"/>
    </ligand>
</feature>
<keyword evidence="1 4" id="KW-0489">Methyltransferase</keyword>
<evidence type="ECO:0000256" key="3">
    <source>
        <dbReference type="ARBA" id="ARBA00022691"/>
    </source>
</evidence>
<dbReference type="InterPro" id="IPR025799">
    <property type="entry name" value="Arg_MeTrfase"/>
</dbReference>
<feature type="domain" description="PRMT5 TIM barrel" evidence="9">
    <location>
        <begin position="36"/>
        <end position="258"/>
    </location>
</feature>
<feature type="binding site" evidence="6">
    <location>
        <begin position="420"/>
        <end position="421"/>
    </location>
    <ligand>
        <name>S-adenosyl-L-methionine</name>
        <dbReference type="ChEBI" id="CHEBI:59789"/>
    </ligand>
</feature>
<evidence type="ECO:0000256" key="7">
    <source>
        <dbReference type="PIRSR" id="PIRSR015894-3"/>
    </source>
</evidence>
<keyword evidence="3 4" id="KW-0949">S-adenosyl-L-methionine</keyword>
<evidence type="ECO:0000256" key="6">
    <source>
        <dbReference type="PIRSR" id="PIRSR015894-2"/>
    </source>
</evidence>
<dbReference type="GO" id="GO:0032259">
    <property type="term" value="P:methylation"/>
    <property type="evidence" value="ECO:0007669"/>
    <property type="project" value="UniProtKB-KW"/>
</dbReference>
<evidence type="ECO:0000256" key="4">
    <source>
        <dbReference type="PIRNR" id="PIRNR015894"/>
    </source>
</evidence>
<dbReference type="GO" id="GO:0005829">
    <property type="term" value="C:cytosol"/>
    <property type="evidence" value="ECO:0007669"/>
    <property type="project" value="TreeGrafter"/>
</dbReference>
<dbReference type="GO" id="GO:0006355">
    <property type="term" value="P:regulation of DNA-templated transcription"/>
    <property type="evidence" value="ECO:0007669"/>
    <property type="project" value="TreeGrafter"/>
</dbReference>
<dbReference type="Pfam" id="PF17285">
    <property type="entry name" value="PRMT5_TIM"/>
    <property type="match status" value="1"/>
</dbReference>
<dbReference type="Gene3D" id="3.20.20.150">
    <property type="entry name" value="Divalent-metal-dependent TIM barrel enzymes"/>
    <property type="match status" value="1"/>
</dbReference>
<evidence type="ECO:0000259" key="9">
    <source>
        <dbReference type="Pfam" id="PF17285"/>
    </source>
</evidence>
<dbReference type="GO" id="GO:0005634">
    <property type="term" value="C:nucleus"/>
    <property type="evidence" value="ECO:0007669"/>
    <property type="project" value="TreeGrafter"/>
</dbReference>
<dbReference type="Gene3D" id="2.70.160.11">
    <property type="entry name" value="Hnrnp arginine n-methyltransferase1"/>
    <property type="match status" value="1"/>
</dbReference>
<evidence type="ECO:0000256" key="2">
    <source>
        <dbReference type="ARBA" id="ARBA00022679"/>
    </source>
</evidence>
<feature type="site" description="Critical for specifying symmetric addition of methyl groups" evidence="7">
    <location>
        <position position="317"/>
    </location>
</feature>
<feature type="binding site" evidence="6">
    <location>
        <position position="314"/>
    </location>
    <ligand>
        <name>S-adenosyl-L-methionine</name>
        <dbReference type="ChEBI" id="CHEBI:59789"/>
    </ligand>
</feature>
<dbReference type="PIRSF" id="PIRSF015894">
    <property type="entry name" value="Skb1_MeTrfase"/>
    <property type="match status" value="1"/>
</dbReference>
<evidence type="ECO:0000313" key="11">
    <source>
        <dbReference type="Proteomes" id="UP000887574"/>
    </source>
</evidence>
<dbReference type="InterPro" id="IPR035247">
    <property type="entry name" value="PRMT5_TIM"/>
</dbReference>
<reference evidence="12" key="1">
    <citation type="submission" date="2022-11" db="UniProtKB">
        <authorList>
            <consortium name="WormBaseParasite"/>
        </authorList>
    </citation>
    <scope>IDENTIFICATION</scope>
</reference>
<sequence length="642" mass="71445">MKNSANIGYSLCSPYSHDTDSDVRVRSLIQAYIPLGCNFICYPIGGLQRYNWTPNRLPPPKINLPDLQMPNMLWMSRVSCCVSSWIHCDSDQGWISSISISALEEELSHVAYLGLKSVSISLKNLSSPKLAQVVSKWLWQRQADFSFWIIVPTNILGLGEQQFTDTDIWSVWADFRTLCGNYPGRLFVGIKFSEDSDEEFSVPSLFNRWKTEPVGVVWLDSTIFSDGTLPSFHSRFLKEVWTDDSYPRYIMLGSQKNCQNLPLASIPQLVHTVLSAIGHSDGSTDDGGVNNAEFTNTLQVPLQPLSVNLDSVIYNTFEQDNAKYKLYGRAIRLALEDLITKSLSNENEAATAITAFVVGAGRGPLISLLLEAESDLSNRSPKKLIPLNIFAVEKNPSACLSLEFCNTTRWNNRVTVLECDMRQLSEKFLDGAFPSPDIIISELLGSFGDNELCPECISSLLPITTKNTIFIPQSYKNYVAPIQSLRMHQNVISSTKDYWSRQLAGSGHNVSSETNPADSLYVVCLPGDYCLLGGPTGCFEFIHPSESSNTRQTTVSFDFTHACELMGFAGYFDACLYKDVYLSTVPGQHSKEMPDALTKQGCGMNGHSLTMMPKQVKLFELLFKIKTVLHNISGSTLNNDIS</sequence>